<reference evidence="1 2" key="1">
    <citation type="submission" date="2020-08" db="EMBL/GenBank/DDBJ databases">
        <title>Genomic Encyclopedia of Type Strains, Phase IV (KMG-IV): sequencing the most valuable type-strain genomes for metagenomic binning, comparative biology and taxonomic classification.</title>
        <authorList>
            <person name="Goeker M."/>
        </authorList>
    </citation>
    <scope>NUCLEOTIDE SEQUENCE [LARGE SCALE GENOMIC DNA]</scope>
    <source>
        <strain evidence="1 2">DSM 27057</strain>
    </source>
</reference>
<evidence type="ECO:0008006" key="3">
    <source>
        <dbReference type="Google" id="ProtNLM"/>
    </source>
</evidence>
<dbReference type="AlphaFoldDB" id="A0A7W6CHP6"/>
<dbReference type="RefSeq" id="WP_246404613.1">
    <property type="nucleotide sequence ID" value="NZ_JACIDX010000009.1"/>
</dbReference>
<dbReference type="Pfam" id="PF10670">
    <property type="entry name" value="DUF4198"/>
    <property type="match status" value="1"/>
</dbReference>
<name>A0A7W6CHP6_9SPHN</name>
<dbReference type="InterPro" id="IPR019613">
    <property type="entry name" value="DUF4198"/>
</dbReference>
<comment type="caution">
    <text evidence="1">The sequence shown here is derived from an EMBL/GenBank/DDBJ whole genome shotgun (WGS) entry which is preliminary data.</text>
</comment>
<dbReference type="EMBL" id="JACIDX010000009">
    <property type="protein sequence ID" value="MBB3955680.1"/>
    <property type="molecule type" value="Genomic_DNA"/>
</dbReference>
<sequence length="253" mass="27238">MITSRKMPGRKLLFGVGLMVGLTALAPVADAHGIWFAQRARQLALVYGVGADDLDAVKRLPLINAVKGFDAQGLPVKVSLRTAGIVPVVDSDEPVAIVTAAMDYGLWTKTPDGEWHNKGRDEVPNATLAEHNWKYAVHLTQMPTKPVPLIEGHTLQLVPATTTIPQKMGEPFTVRAMYKGKPIAGATIMSDYVNDPDEAGVKTGPDGTATIRLRNQGINVIMAIYVGPADDAKKADHSEYRSSLSFVLPHAPE</sequence>
<protein>
    <recommendedName>
        <fullName evidence="3">Nickel ABC transporter substrate-binding protein</fullName>
    </recommendedName>
</protein>
<proteinExistence type="predicted"/>
<evidence type="ECO:0000313" key="2">
    <source>
        <dbReference type="Proteomes" id="UP000548867"/>
    </source>
</evidence>
<accession>A0A7W6CHP6</accession>
<dbReference type="Proteomes" id="UP000548867">
    <property type="component" value="Unassembled WGS sequence"/>
</dbReference>
<gene>
    <name evidence="1" type="ORF">GGR38_002636</name>
</gene>
<evidence type="ECO:0000313" key="1">
    <source>
        <dbReference type="EMBL" id="MBB3955680.1"/>
    </source>
</evidence>
<keyword evidence="2" id="KW-1185">Reference proteome</keyword>
<organism evidence="1 2">
    <name type="scientific">Novosphingobium sediminicola</name>
    <dbReference type="NCBI Taxonomy" id="563162"/>
    <lineage>
        <taxon>Bacteria</taxon>
        <taxon>Pseudomonadati</taxon>
        <taxon>Pseudomonadota</taxon>
        <taxon>Alphaproteobacteria</taxon>
        <taxon>Sphingomonadales</taxon>
        <taxon>Sphingomonadaceae</taxon>
        <taxon>Novosphingobium</taxon>
    </lineage>
</organism>